<gene>
    <name evidence="1" type="ORF">AVW16_11825</name>
</gene>
<dbReference type="Proteomes" id="UP000076625">
    <property type="component" value="Unassembled WGS sequence"/>
</dbReference>
<dbReference type="RefSeq" id="WP_066612727.1">
    <property type="nucleotide sequence ID" value="NZ_LQQU01000024.1"/>
</dbReference>
<proteinExistence type="predicted"/>
<accession>A0A165F5G7</accession>
<dbReference type="EMBL" id="LQQU01000024">
    <property type="protein sequence ID" value="KZE31458.1"/>
    <property type="molecule type" value="Genomic_DNA"/>
</dbReference>
<sequence>MSERPQRRRPTAPLRYRDLDAYCDSLERTGLVRVILKANRRRGYALSVEDAGDLRRVIDDHGRQLWFRTVDEALEELANVPYLHDAFLVDRSCW</sequence>
<organism evidence="1 2">
    <name type="scientific">Crenobacter luteus</name>
    <dbReference type="NCBI Taxonomy" id="1452487"/>
    <lineage>
        <taxon>Bacteria</taxon>
        <taxon>Pseudomonadati</taxon>
        <taxon>Pseudomonadota</taxon>
        <taxon>Betaproteobacteria</taxon>
        <taxon>Neisseriales</taxon>
        <taxon>Neisseriaceae</taxon>
        <taxon>Crenobacter</taxon>
    </lineage>
</organism>
<name>A0A165F5G7_9NEIS</name>
<comment type="caution">
    <text evidence="1">The sequence shown here is derived from an EMBL/GenBank/DDBJ whole genome shotgun (WGS) entry which is preliminary data.</text>
</comment>
<protein>
    <submittedName>
        <fullName evidence="1">Uncharacterized protein</fullName>
    </submittedName>
</protein>
<dbReference type="STRING" id="1452487.AVW16_11825"/>
<reference evidence="2" key="1">
    <citation type="submission" date="2016-01" db="EMBL/GenBank/DDBJ databases">
        <title>Draft genome of Chromobacterium sp. F49.</title>
        <authorList>
            <person name="Hong K.W."/>
        </authorList>
    </citation>
    <scope>NUCLEOTIDE SEQUENCE [LARGE SCALE GENOMIC DNA]</scope>
    <source>
        <strain evidence="2">CN10</strain>
    </source>
</reference>
<evidence type="ECO:0000313" key="2">
    <source>
        <dbReference type="Proteomes" id="UP000076625"/>
    </source>
</evidence>
<evidence type="ECO:0000313" key="1">
    <source>
        <dbReference type="EMBL" id="KZE31458.1"/>
    </source>
</evidence>
<dbReference type="OrthoDB" id="8656701at2"/>
<dbReference type="AlphaFoldDB" id="A0A165F5G7"/>
<keyword evidence="2" id="KW-1185">Reference proteome</keyword>